<dbReference type="EMBL" id="VSSQ01014398">
    <property type="protein sequence ID" value="MPM53565.1"/>
    <property type="molecule type" value="Genomic_DNA"/>
</dbReference>
<organism evidence="1">
    <name type="scientific">bioreactor metagenome</name>
    <dbReference type="NCBI Taxonomy" id="1076179"/>
    <lineage>
        <taxon>unclassified sequences</taxon>
        <taxon>metagenomes</taxon>
        <taxon>ecological metagenomes</taxon>
    </lineage>
</organism>
<name>A0A645AK32_9ZZZZ</name>
<sequence>MLKVINSIGNNIETRYGKSVSRSNKTSGAEKVYERKEYIILKVKKGYIVYNTKKVFENGHTHLQSFEMSKTIIDNSIRKKRPKTNNIYLIESHIRVTNDSKYKQILEALIEAKKDKTKDNKYHNRSYCNAC</sequence>
<dbReference type="AlphaFoldDB" id="A0A645AK32"/>
<gene>
    <name evidence="1" type="ORF">SDC9_100333</name>
</gene>
<accession>A0A645AK32</accession>
<protein>
    <submittedName>
        <fullName evidence="1">Uncharacterized protein</fullName>
    </submittedName>
</protein>
<proteinExistence type="predicted"/>
<comment type="caution">
    <text evidence="1">The sequence shown here is derived from an EMBL/GenBank/DDBJ whole genome shotgun (WGS) entry which is preliminary data.</text>
</comment>
<evidence type="ECO:0000313" key="1">
    <source>
        <dbReference type="EMBL" id="MPM53565.1"/>
    </source>
</evidence>
<reference evidence="1" key="1">
    <citation type="submission" date="2019-08" db="EMBL/GenBank/DDBJ databases">
        <authorList>
            <person name="Kucharzyk K."/>
            <person name="Murdoch R.W."/>
            <person name="Higgins S."/>
            <person name="Loffler F."/>
        </authorList>
    </citation>
    <scope>NUCLEOTIDE SEQUENCE</scope>
</reference>